<organism evidence="4">
    <name type="scientific">Onchocerca flexuosa</name>
    <dbReference type="NCBI Taxonomy" id="387005"/>
    <lineage>
        <taxon>Eukaryota</taxon>
        <taxon>Metazoa</taxon>
        <taxon>Ecdysozoa</taxon>
        <taxon>Nematoda</taxon>
        <taxon>Chromadorea</taxon>
        <taxon>Rhabditida</taxon>
        <taxon>Spirurina</taxon>
        <taxon>Spiruromorpha</taxon>
        <taxon>Filarioidea</taxon>
        <taxon>Onchocercidae</taxon>
        <taxon>Onchocerca</taxon>
    </lineage>
</organism>
<evidence type="ECO:0000313" key="2">
    <source>
        <dbReference type="EMBL" id="VDP15590.1"/>
    </source>
</evidence>
<gene>
    <name evidence="2" type="ORF">OFLC_LOCUS14129</name>
</gene>
<dbReference type="EMBL" id="UZAJ01040614">
    <property type="protein sequence ID" value="VDP15590.1"/>
    <property type="molecule type" value="Genomic_DNA"/>
</dbReference>
<evidence type="ECO:0000256" key="1">
    <source>
        <dbReference type="SAM" id="MobiDB-lite"/>
    </source>
</evidence>
<dbReference type="WBParaSite" id="OFLC_0001413701-mRNA-1">
    <property type="protein sequence ID" value="OFLC_0001413701-mRNA-1"/>
    <property type="gene ID" value="OFLC_0001413701"/>
</dbReference>
<feature type="compositionally biased region" description="Basic and acidic residues" evidence="1">
    <location>
        <begin position="11"/>
        <end position="22"/>
    </location>
</feature>
<reference evidence="4" key="1">
    <citation type="submission" date="2016-06" db="UniProtKB">
        <authorList>
            <consortium name="WormBaseParasite"/>
        </authorList>
    </citation>
    <scope>IDENTIFICATION</scope>
</reference>
<evidence type="ECO:0000313" key="4">
    <source>
        <dbReference type="WBParaSite" id="OFLC_0001413701-mRNA-1"/>
    </source>
</evidence>
<proteinExistence type="predicted"/>
<dbReference type="AlphaFoldDB" id="A0A183I317"/>
<reference evidence="2 3" key="2">
    <citation type="submission" date="2018-11" db="EMBL/GenBank/DDBJ databases">
        <authorList>
            <consortium name="Pathogen Informatics"/>
        </authorList>
    </citation>
    <scope>NUCLEOTIDE SEQUENCE [LARGE SCALE GENOMIC DNA]</scope>
</reference>
<protein>
    <submittedName>
        <fullName evidence="4">TCP domain-containing protein</fullName>
    </submittedName>
</protein>
<sequence length="121" mass="13542">MSSKPLGFGNRHIDPDPADVRNKLSLAASMKPTPVSDDLPTAKEVERIVETQEGTIRQQPLKIASKRKSKGIVQPLNMRVRLATHNRFVELSKTLRMPYDETLEWVLERAGVDEDGNPPAL</sequence>
<keyword evidence="3" id="KW-1185">Reference proteome</keyword>
<feature type="region of interest" description="Disordered" evidence="1">
    <location>
        <begin position="1"/>
        <end position="42"/>
    </location>
</feature>
<name>A0A183I317_9BILA</name>
<accession>A0A183I317</accession>
<dbReference type="Proteomes" id="UP000267606">
    <property type="component" value="Unassembled WGS sequence"/>
</dbReference>
<evidence type="ECO:0000313" key="3">
    <source>
        <dbReference type="Proteomes" id="UP000267606"/>
    </source>
</evidence>